<keyword evidence="2" id="KW-0067">ATP-binding</keyword>
<dbReference type="RefSeq" id="WP_125485867.1">
    <property type="nucleotide sequence ID" value="NZ_RSDW01000001.1"/>
</dbReference>
<reference evidence="3 4" key="1">
    <citation type="submission" date="2018-12" db="EMBL/GenBank/DDBJ databases">
        <title>Sequencing of bacterial isolates from soil warming experiment in Harvard Forest, Massachusetts, USA.</title>
        <authorList>
            <person name="Deangelis K."/>
        </authorList>
    </citation>
    <scope>NUCLEOTIDE SEQUENCE [LARGE SCALE GENOMIC DNA]</scope>
    <source>
        <strain evidence="3 4">EB153</strain>
    </source>
</reference>
<dbReference type="PANTHER" id="PTHR32309">
    <property type="entry name" value="TYROSINE-PROTEIN KINASE"/>
    <property type="match status" value="1"/>
</dbReference>
<dbReference type="InterPro" id="IPR005702">
    <property type="entry name" value="Wzc-like_C"/>
</dbReference>
<proteinExistence type="predicted"/>
<evidence type="ECO:0000313" key="4">
    <source>
        <dbReference type="Proteomes" id="UP000269669"/>
    </source>
</evidence>
<dbReference type="NCBIfam" id="TIGR01007">
    <property type="entry name" value="eps_fam"/>
    <property type="match status" value="1"/>
</dbReference>
<dbReference type="InterPro" id="IPR027417">
    <property type="entry name" value="P-loop_NTPase"/>
</dbReference>
<dbReference type="InterPro" id="IPR050445">
    <property type="entry name" value="Bact_polysacc_biosynth/exp"/>
</dbReference>
<organism evidence="3 4">
    <name type="scientific">Edaphobacter aggregans</name>
    <dbReference type="NCBI Taxonomy" id="570835"/>
    <lineage>
        <taxon>Bacteria</taxon>
        <taxon>Pseudomonadati</taxon>
        <taxon>Acidobacteriota</taxon>
        <taxon>Terriglobia</taxon>
        <taxon>Terriglobales</taxon>
        <taxon>Acidobacteriaceae</taxon>
        <taxon>Edaphobacter</taxon>
    </lineage>
</organism>
<dbReference type="CDD" id="cd05387">
    <property type="entry name" value="BY-kinase"/>
    <property type="match status" value="1"/>
</dbReference>
<dbReference type="Gene3D" id="3.40.50.300">
    <property type="entry name" value="P-loop containing nucleotide triphosphate hydrolases"/>
    <property type="match status" value="1"/>
</dbReference>
<comment type="caution">
    <text evidence="3">The sequence shown here is derived from an EMBL/GenBank/DDBJ whole genome shotgun (WGS) entry which is preliminary data.</text>
</comment>
<evidence type="ECO:0000256" key="2">
    <source>
        <dbReference type="ARBA" id="ARBA00022840"/>
    </source>
</evidence>
<sequence length="333" mass="36908">MSRIFEALQRSEAERSEIDLTVVSEATEVLRRVERESALKWDTPGSSEQIDATKNSDREMLFGQSGKSPVGTTPGTHIGAKLWQVEERLDPFGQFQSLEISLTSQSRLVSLTDSGSPAAEALRLLGVRLRHLRRDRTLRKVLITSTIPQEGKSMIAANLACTLALRTQQRILVLEGDLRRPSLSRMFGLGRNPGLCEWLRGERSLTESIYHLEGQDLWILPAGSAPSNALELLQSGKLSELMDQLTVLFDWIIIDSPPVLPLADTSVWMRLADGILLITRQGTTERRQLKKGLEALEPRKLIGALVNSSKNAATSDYYYSPSTASRLNDASAE</sequence>
<keyword evidence="4" id="KW-1185">Reference proteome</keyword>
<name>A0A428MKG7_9BACT</name>
<dbReference type="GO" id="GO:0005524">
    <property type="term" value="F:ATP binding"/>
    <property type="evidence" value="ECO:0007669"/>
    <property type="project" value="UniProtKB-KW"/>
</dbReference>
<evidence type="ECO:0000256" key="1">
    <source>
        <dbReference type="ARBA" id="ARBA00022741"/>
    </source>
</evidence>
<dbReference type="PANTHER" id="PTHR32309:SF31">
    <property type="entry name" value="CAPSULAR EXOPOLYSACCHARIDE FAMILY"/>
    <property type="match status" value="1"/>
</dbReference>
<dbReference type="SUPFAM" id="SSF52540">
    <property type="entry name" value="P-loop containing nucleoside triphosphate hydrolases"/>
    <property type="match status" value="1"/>
</dbReference>
<accession>A0A428MKG7</accession>
<dbReference type="GO" id="GO:0004713">
    <property type="term" value="F:protein tyrosine kinase activity"/>
    <property type="evidence" value="ECO:0007669"/>
    <property type="project" value="UniProtKB-KW"/>
</dbReference>
<dbReference type="AlphaFoldDB" id="A0A428MKG7"/>
<protein>
    <submittedName>
        <fullName evidence="3">Capsular exopolysaccharide synthesis family protein</fullName>
    </submittedName>
</protein>
<dbReference type="EMBL" id="RSDW01000001">
    <property type="protein sequence ID" value="RSL17372.1"/>
    <property type="molecule type" value="Genomic_DNA"/>
</dbReference>
<dbReference type="OrthoDB" id="9775724at2"/>
<gene>
    <name evidence="3" type="ORF">EDE15_2904</name>
</gene>
<dbReference type="Proteomes" id="UP000269669">
    <property type="component" value="Unassembled WGS sequence"/>
</dbReference>
<keyword evidence="1" id="KW-0547">Nucleotide-binding</keyword>
<evidence type="ECO:0000313" key="3">
    <source>
        <dbReference type="EMBL" id="RSL17372.1"/>
    </source>
</evidence>